<proteinExistence type="predicted"/>
<comment type="caution">
    <text evidence="1">The sequence shown here is derived from an EMBL/GenBank/DDBJ whole genome shotgun (WGS) entry which is preliminary data.</text>
</comment>
<accession>A0A4Y2WY13</accession>
<sequence>MKLPPFSPELASNLDSIHLSGTRFSSDNDLKTLA</sequence>
<protein>
    <submittedName>
        <fullName evidence="1">Uncharacterized protein</fullName>
    </submittedName>
</protein>
<name>A0A4Y2WY13_ARAVE</name>
<dbReference type="AlphaFoldDB" id="A0A4Y2WY13"/>
<dbReference type="Proteomes" id="UP000499080">
    <property type="component" value="Unassembled WGS sequence"/>
</dbReference>
<reference evidence="1 2" key="1">
    <citation type="journal article" date="2019" name="Sci. Rep.">
        <title>Orb-weaving spider Araneus ventricosus genome elucidates the spidroin gene catalogue.</title>
        <authorList>
            <person name="Kono N."/>
            <person name="Nakamura H."/>
            <person name="Ohtoshi R."/>
            <person name="Moran D.A.P."/>
            <person name="Shinohara A."/>
            <person name="Yoshida Y."/>
            <person name="Fujiwara M."/>
            <person name="Mori M."/>
            <person name="Tomita M."/>
            <person name="Arakawa K."/>
        </authorList>
    </citation>
    <scope>NUCLEOTIDE SEQUENCE [LARGE SCALE GENOMIC DNA]</scope>
</reference>
<dbReference type="EMBL" id="BGPR01066101">
    <property type="protein sequence ID" value="GBO40767.1"/>
    <property type="molecule type" value="Genomic_DNA"/>
</dbReference>
<evidence type="ECO:0000313" key="2">
    <source>
        <dbReference type="Proteomes" id="UP000499080"/>
    </source>
</evidence>
<evidence type="ECO:0000313" key="1">
    <source>
        <dbReference type="EMBL" id="GBO40767.1"/>
    </source>
</evidence>
<organism evidence="1 2">
    <name type="scientific">Araneus ventricosus</name>
    <name type="common">Orbweaver spider</name>
    <name type="synonym">Epeira ventricosa</name>
    <dbReference type="NCBI Taxonomy" id="182803"/>
    <lineage>
        <taxon>Eukaryota</taxon>
        <taxon>Metazoa</taxon>
        <taxon>Ecdysozoa</taxon>
        <taxon>Arthropoda</taxon>
        <taxon>Chelicerata</taxon>
        <taxon>Arachnida</taxon>
        <taxon>Araneae</taxon>
        <taxon>Araneomorphae</taxon>
        <taxon>Entelegynae</taxon>
        <taxon>Araneoidea</taxon>
        <taxon>Araneidae</taxon>
        <taxon>Araneus</taxon>
    </lineage>
</organism>
<keyword evidence="2" id="KW-1185">Reference proteome</keyword>
<feature type="non-terminal residue" evidence="1">
    <location>
        <position position="34"/>
    </location>
</feature>
<gene>
    <name evidence="1" type="ORF">AVEN_230322_1</name>
</gene>